<sequence>MTPEFSGRHVLAEFGGVDRALCDDLERLEAVLRHALSAAGVTVCEVVGKQFDPHGVTVLALLAESHASLHTYPETGDIFVDVFTCGAAADSAGAVAELLRAALAPEHVRISTVLRGRAAGGQASSI</sequence>
<evidence type="ECO:0000256" key="4">
    <source>
        <dbReference type="ARBA" id="ARBA00022813"/>
    </source>
</evidence>
<keyword evidence="4" id="KW-0068">Autocatalytic cleavage</keyword>
<evidence type="ECO:0000313" key="11">
    <source>
        <dbReference type="EMBL" id="MEU1955716.1"/>
    </source>
</evidence>
<keyword evidence="7" id="KW-0865">Zymogen</keyword>
<dbReference type="PANTHER" id="PTHR33866:SF2">
    <property type="entry name" value="S-ADENOSYLMETHIONINE DECARBOXYLASE PROENZYME"/>
    <property type="match status" value="1"/>
</dbReference>
<dbReference type="PANTHER" id="PTHR33866">
    <property type="entry name" value="S-ADENOSYLMETHIONINE DECARBOXYLASE PROENZYME"/>
    <property type="match status" value="1"/>
</dbReference>
<gene>
    <name evidence="11" type="primary">speD</name>
    <name evidence="11" type="ORF">ABZ510_28155</name>
</gene>
<dbReference type="EMBL" id="JBEYBF010000027">
    <property type="protein sequence ID" value="MEU1955716.1"/>
    <property type="molecule type" value="Genomic_DNA"/>
</dbReference>
<evidence type="ECO:0000256" key="2">
    <source>
        <dbReference type="ARBA" id="ARBA00022691"/>
    </source>
</evidence>
<dbReference type="GO" id="GO:0004014">
    <property type="term" value="F:adenosylmethionine decarboxylase activity"/>
    <property type="evidence" value="ECO:0007669"/>
    <property type="project" value="UniProtKB-EC"/>
</dbReference>
<keyword evidence="6" id="KW-0620">Polyamine biosynthesis</keyword>
<dbReference type="RefSeq" id="WP_245713171.1">
    <property type="nucleotide sequence ID" value="NZ_JBEXYG010000010.1"/>
</dbReference>
<organism evidence="11 12">
    <name type="scientific">Nocardia rhamnosiphila</name>
    <dbReference type="NCBI Taxonomy" id="426716"/>
    <lineage>
        <taxon>Bacteria</taxon>
        <taxon>Bacillati</taxon>
        <taxon>Actinomycetota</taxon>
        <taxon>Actinomycetes</taxon>
        <taxon>Mycobacteriales</taxon>
        <taxon>Nocardiaceae</taxon>
        <taxon>Nocardia</taxon>
    </lineage>
</organism>
<protein>
    <submittedName>
        <fullName evidence="11">Adenosylmethionine decarboxylase</fullName>
        <ecNumber evidence="11">4.1.1.50</ecNumber>
    </submittedName>
</protein>
<evidence type="ECO:0000256" key="1">
    <source>
        <dbReference type="ARBA" id="ARBA00001928"/>
    </source>
</evidence>
<dbReference type="InterPro" id="IPR003826">
    <property type="entry name" value="AdoMetDC_fam_prok"/>
</dbReference>
<keyword evidence="3" id="KW-0210">Decarboxylase</keyword>
<evidence type="ECO:0000256" key="9">
    <source>
        <dbReference type="ARBA" id="ARBA00023270"/>
    </source>
</evidence>
<dbReference type="Gene3D" id="3.60.90.10">
    <property type="entry name" value="S-adenosylmethionine decarboxylase"/>
    <property type="match status" value="1"/>
</dbReference>
<dbReference type="InterPro" id="IPR016067">
    <property type="entry name" value="S-AdoMet_deCO2ase_core"/>
</dbReference>
<dbReference type="Pfam" id="PF02675">
    <property type="entry name" value="AdoMet_dc"/>
    <property type="match status" value="1"/>
</dbReference>
<keyword evidence="8 11" id="KW-0456">Lyase</keyword>
<evidence type="ECO:0000256" key="3">
    <source>
        <dbReference type="ARBA" id="ARBA00022793"/>
    </source>
</evidence>
<comment type="cofactor">
    <cofactor evidence="1">
        <name>pyruvate</name>
        <dbReference type="ChEBI" id="CHEBI:15361"/>
    </cofactor>
</comment>
<dbReference type="EC" id="4.1.1.50" evidence="11"/>
<keyword evidence="5" id="KW-0745">Spermidine biosynthesis</keyword>
<keyword evidence="12" id="KW-1185">Reference proteome</keyword>
<keyword evidence="9" id="KW-0704">Schiff base</keyword>
<evidence type="ECO:0000313" key="12">
    <source>
        <dbReference type="Proteomes" id="UP001550628"/>
    </source>
</evidence>
<accession>A0ABV2WXU9</accession>
<evidence type="ECO:0000256" key="10">
    <source>
        <dbReference type="ARBA" id="ARBA00023317"/>
    </source>
</evidence>
<reference evidence="11 12" key="1">
    <citation type="submission" date="2024-06" db="EMBL/GenBank/DDBJ databases">
        <title>The Natural Products Discovery Center: Release of the First 8490 Sequenced Strains for Exploring Actinobacteria Biosynthetic Diversity.</title>
        <authorList>
            <person name="Kalkreuter E."/>
            <person name="Kautsar S.A."/>
            <person name="Yang D."/>
            <person name="Bader C.D."/>
            <person name="Teijaro C.N."/>
            <person name="Fluegel L."/>
            <person name="Davis C.M."/>
            <person name="Simpson J.R."/>
            <person name="Lauterbach L."/>
            <person name="Steele A.D."/>
            <person name="Gui C."/>
            <person name="Meng S."/>
            <person name="Li G."/>
            <person name="Viehrig K."/>
            <person name="Ye F."/>
            <person name="Su P."/>
            <person name="Kiefer A.F."/>
            <person name="Nichols A."/>
            <person name="Cepeda A.J."/>
            <person name="Yan W."/>
            <person name="Fan B."/>
            <person name="Jiang Y."/>
            <person name="Adhikari A."/>
            <person name="Zheng C.-J."/>
            <person name="Schuster L."/>
            <person name="Cowan T.M."/>
            <person name="Smanski M.J."/>
            <person name="Chevrette M.G."/>
            <person name="De Carvalho L.P.S."/>
            <person name="Shen B."/>
        </authorList>
    </citation>
    <scope>NUCLEOTIDE SEQUENCE [LARGE SCALE GENOMIC DNA]</scope>
    <source>
        <strain evidence="11 12">NPDC019708</strain>
    </source>
</reference>
<keyword evidence="2" id="KW-0949">S-adenosyl-L-methionine</keyword>
<evidence type="ECO:0000256" key="8">
    <source>
        <dbReference type="ARBA" id="ARBA00023239"/>
    </source>
</evidence>
<evidence type="ECO:0000256" key="5">
    <source>
        <dbReference type="ARBA" id="ARBA00023066"/>
    </source>
</evidence>
<dbReference type="SUPFAM" id="SSF56276">
    <property type="entry name" value="S-adenosylmethionine decarboxylase"/>
    <property type="match status" value="1"/>
</dbReference>
<comment type="caution">
    <text evidence="11">The sequence shown here is derived from an EMBL/GenBank/DDBJ whole genome shotgun (WGS) entry which is preliminary data.</text>
</comment>
<dbReference type="Proteomes" id="UP001550628">
    <property type="component" value="Unassembled WGS sequence"/>
</dbReference>
<evidence type="ECO:0000256" key="6">
    <source>
        <dbReference type="ARBA" id="ARBA00023115"/>
    </source>
</evidence>
<keyword evidence="10" id="KW-0670">Pyruvate</keyword>
<proteinExistence type="predicted"/>
<dbReference type="GeneID" id="96243536"/>
<name>A0ABV2WXU9_9NOCA</name>
<evidence type="ECO:0000256" key="7">
    <source>
        <dbReference type="ARBA" id="ARBA00023145"/>
    </source>
</evidence>
<dbReference type="InterPro" id="IPR017716">
    <property type="entry name" value="S-AdoMet_deCOase_pro-enz"/>
</dbReference>
<dbReference type="NCBIfam" id="TIGR03330">
    <property type="entry name" value="SAM_DCase_Bsu"/>
    <property type="match status" value="1"/>
</dbReference>